<dbReference type="RefSeq" id="WP_379900915.1">
    <property type="nucleotide sequence ID" value="NZ_JBHULM010000007.1"/>
</dbReference>
<gene>
    <name evidence="1" type="ORF">ACFSSB_03260</name>
</gene>
<organism evidence="1 2">
    <name type="scientific">Lacinutrix gracilariae</name>
    <dbReference type="NCBI Taxonomy" id="1747198"/>
    <lineage>
        <taxon>Bacteria</taxon>
        <taxon>Pseudomonadati</taxon>
        <taxon>Bacteroidota</taxon>
        <taxon>Flavobacteriia</taxon>
        <taxon>Flavobacteriales</taxon>
        <taxon>Flavobacteriaceae</taxon>
        <taxon>Lacinutrix</taxon>
    </lineage>
</organism>
<dbReference type="EMBL" id="JBHULM010000007">
    <property type="protein sequence ID" value="MFD2541322.1"/>
    <property type="molecule type" value="Genomic_DNA"/>
</dbReference>
<proteinExistence type="predicted"/>
<accession>A0ABW5JXY0</accession>
<keyword evidence="2" id="KW-1185">Reference proteome</keyword>
<comment type="caution">
    <text evidence="1">The sequence shown here is derived from an EMBL/GenBank/DDBJ whole genome shotgun (WGS) entry which is preliminary data.</text>
</comment>
<protein>
    <submittedName>
        <fullName evidence="1">Uncharacterized protein</fullName>
    </submittedName>
</protein>
<evidence type="ECO:0000313" key="2">
    <source>
        <dbReference type="Proteomes" id="UP001597467"/>
    </source>
</evidence>
<dbReference type="Proteomes" id="UP001597467">
    <property type="component" value="Unassembled WGS sequence"/>
</dbReference>
<name>A0ABW5JXY0_9FLAO</name>
<evidence type="ECO:0000313" key="1">
    <source>
        <dbReference type="EMBL" id="MFD2541322.1"/>
    </source>
</evidence>
<sequence length="143" mass="17498">MAGFIYFKEHEIVFNNSQFRNTITFASKVARKMATESEMEYVEKMENNVENYWPGMSLDIETDFPELNEKKFWTKIFYETAREVFERKIGVQDYFFWQTQRIYQLYGTGNVFEKSVKEIEPKWIPNIRDFSEFNEWTKKRNEE</sequence>
<reference evidence="2" key="1">
    <citation type="journal article" date="2019" name="Int. J. Syst. Evol. Microbiol.">
        <title>The Global Catalogue of Microorganisms (GCM) 10K type strain sequencing project: providing services to taxonomists for standard genome sequencing and annotation.</title>
        <authorList>
            <consortium name="The Broad Institute Genomics Platform"/>
            <consortium name="The Broad Institute Genome Sequencing Center for Infectious Disease"/>
            <person name="Wu L."/>
            <person name="Ma J."/>
        </authorList>
    </citation>
    <scope>NUCLEOTIDE SEQUENCE [LARGE SCALE GENOMIC DNA]</scope>
    <source>
        <strain evidence="2">KCTC 42808</strain>
    </source>
</reference>